<dbReference type="GO" id="GO:0004485">
    <property type="term" value="F:methylcrotonoyl-CoA carboxylase activity"/>
    <property type="evidence" value="ECO:0007669"/>
    <property type="project" value="UniProtKB-EC"/>
</dbReference>
<dbReference type="AlphaFoldDB" id="A0A6J4S7P9"/>
<organism evidence="2">
    <name type="scientific">uncultured Solirubrobacteraceae bacterium</name>
    <dbReference type="NCBI Taxonomy" id="1162706"/>
    <lineage>
        <taxon>Bacteria</taxon>
        <taxon>Bacillati</taxon>
        <taxon>Actinomycetota</taxon>
        <taxon>Thermoleophilia</taxon>
        <taxon>Solirubrobacterales</taxon>
        <taxon>Solirubrobacteraceae</taxon>
        <taxon>environmental samples</taxon>
    </lineage>
</organism>
<feature type="compositionally biased region" description="Basic residues" evidence="1">
    <location>
        <begin position="223"/>
        <end position="244"/>
    </location>
</feature>
<reference evidence="2" key="1">
    <citation type="submission" date="2020-02" db="EMBL/GenBank/DDBJ databases">
        <authorList>
            <person name="Meier V. D."/>
        </authorList>
    </citation>
    <scope>NUCLEOTIDE SEQUENCE</scope>
    <source>
        <strain evidence="2">AVDCRST_MAG13</strain>
    </source>
</reference>
<feature type="compositionally biased region" description="Basic and acidic residues" evidence="1">
    <location>
        <begin position="24"/>
        <end position="47"/>
    </location>
</feature>
<dbReference type="GO" id="GO:0016740">
    <property type="term" value="F:transferase activity"/>
    <property type="evidence" value="ECO:0007669"/>
    <property type="project" value="UniProtKB-KW"/>
</dbReference>
<dbReference type="EC" id="6.4.1.4" evidence="2"/>
<feature type="compositionally biased region" description="Basic and acidic residues" evidence="1">
    <location>
        <begin position="205"/>
        <end position="222"/>
    </location>
</feature>
<feature type="compositionally biased region" description="Basic residues" evidence="1">
    <location>
        <begin position="110"/>
        <end position="121"/>
    </location>
</feature>
<feature type="region of interest" description="Disordered" evidence="1">
    <location>
        <begin position="1"/>
        <end position="343"/>
    </location>
</feature>
<accession>A0A6J4S7P9</accession>
<feature type="compositionally biased region" description="Basic and acidic residues" evidence="1">
    <location>
        <begin position="90"/>
        <end position="107"/>
    </location>
</feature>
<feature type="compositionally biased region" description="Basic residues" evidence="1">
    <location>
        <begin position="159"/>
        <end position="168"/>
    </location>
</feature>
<feature type="compositionally biased region" description="Basic residues" evidence="1">
    <location>
        <begin position="1"/>
        <end position="19"/>
    </location>
</feature>
<evidence type="ECO:0000313" key="2">
    <source>
        <dbReference type="EMBL" id="CAA9484797.1"/>
    </source>
</evidence>
<feature type="non-terminal residue" evidence="2">
    <location>
        <position position="1"/>
    </location>
</feature>
<keyword evidence="2" id="KW-0808">Transferase</keyword>
<keyword evidence="2" id="KW-0436">Ligase</keyword>
<protein>
    <submittedName>
        <fullName evidence="2">Methylcrotonyl-CoA carboxylase carboxyl transferase subunit</fullName>
        <ecNumber evidence="2">6.4.1.4</ecNumber>
    </submittedName>
</protein>
<gene>
    <name evidence="2" type="ORF">AVDCRST_MAG13-1370</name>
</gene>
<name>A0A6J4S7P9_9ACTN</name>
<proteinExistence type="predicted"/>
<sequence length="343" mass="37578">VHPRVLRRGDHARRQRVHVPRLPADGRDGHRGEGHARGDGRRPDAHGRLGLRAPPRQDGRGGRGRRPPLPELPAVQLGGRAARRAPGAPGERHADPRPRPRGREQAVRHQGAHRVPGRRRLVLRDPRALGEGARGGLRAPGGPGRRDRGQPAQAEGRRALRRLRRQGRALHLDVQRVQRAAALPRRRARLHDRHGGGAPGHHPPRREDDLRGDRGDGPEAQRHRPQGLRRRALRHGRARVRPRRLPGPAGRVHRRHGAAGGGERRLLQPAAGDRRPGRARRPPGGAAPRVRRGRRPPAPGVRARGGRRDPARGPAGRARAALRPGRGQVPRLAGQAQRGHAGL</sequence>
<dbReference type="EMBL" id="CADCVO010000218">
    <property type="protein sequence ID" value="CAA9484797.1"/>
    <property type="molecule type" value="Genomic_DNA"/>
</dbReference>
<feature type="non-terminal residue" evidence="2">
    <location>
        <position position="343"/>
    </location>
</feature>
<feature type="compositionally biased region" description="Gly residues" evidence="1">
    <location>
        <begin position="132"/>
        <end position="143"/>
    </location>
</feature>
<evidence type="ECO:0000256" key="1">
    <source>
        <dbReference type="SAM" id="MobiDB-lite"/>
    </source>
</evidence>
<feature type="compositionally biased region" description="Basic and acidic residues" evidence="1">
    <location>
        <begin position="262"/>
        <end position="276"/>
    </location>
</feature>
<feature type="compositionally biased region" description="Low complexity" evidence="1">
    <location>
        <begin position="312"/>
        <end position="327"/>
    </location>
</feature>
<feature type="compositionally biased region" description="Low complexity" evidence="1">
    <location>
        <begin position="78"/>
        <end position="89"/>
    </location>
</feature>